<dbReference type="GO" id="GO:0005763">
    <property type="term" value="C:mitochondrial small ribosomal subunit"/>
    <property type="evidence" value="ECO:0007669"/>
    <property type="project" value="InterPro"/>
</dbReference>
<keyword evidence="4" id="KW-0496">Mitochondrion</keyword>
<evidence type="ECO:0000256" key="1">
    <source>
        <dbReference type="ARBA" id="ARBA00004173"/>
    </source>
</evidence>
<dbReference type="HOGENOM" id="CLU_2229502_0_0_1"/>
<dbReference type="PANTHER" id="PTHR37799:SF1">
    <property type="entry name" value="SMALL RIBOSOMAL SUBUNIT PROTEIN MS23"/>
    <property type="match status" value="1"/>
</dbReference>
<dbReference type="VEuPathDB" id="FungiDB:MELLADRAFT_31030"/>
<evidence type="ECO:0000256" key="2">
    <source>
        <dbReference type="ARBA" id="ARBA00009864"/>
    </source>
</evidence>
<keyword evidence="3" id="KW-0689">Ribosomal protein</keyword>
<dbReference type="STRING" id="747676.F4RPU6"/>
<keyword evidence="5" id="KW-0687">Ribonucleoprotein</keyword>
<feature type="non-terminal residue" evidence="8">
    <location>
        <position position="106"/>
    </location>
</feature>
<feature type="non-terminal residue" evidence="8">
    <location>
        <position position="1"/>
    </location>
</feature>
<dbReference type="Pfam" id="PF13741">
    <property type="entry name" value="MRP-S25"/>
    <property type="match status" value="1"/>
</dbReference>
<organism evidence="9">
    <name type="scientific">Melampsora larici-populina (strain 98AG31 / pathotype 3-4-7)</name>
    <name type="common">Poplar leaf rust fungus</name>
    <dbReference type="NCBI Taxonomy" id="747676"/>
    <lineage>
        <taxon>Eukaryota</taxon>
        <taxon>Fungi</taxon>
        <taxon>Dikarya</taxon>
        <taxon>Basidiomycota</taxon>
        <taxon>Pucciniomycotina</taxon>
        <taxon>Pucciniomycetes</taxon>
        <taxon>Pucciniales</taxon>
        <taxon>Melampsoraceae</taxon>
        <taxon>Melampsora</taxon>
    </lineage>
</organism>
<dbReference type="KEGG" id="mlr:MELLADRAFT_31030"/>
<dbReference type="GeneID" id="18927128"/>
<protein>
    <recommendedName>
        <fullName evidence="6">Small ribosomal subunit protein mS23</fullName>
    </recommendedName>
    <alternativeName>
        <fullName evidence="7">37S ribosomal protein S25, mitochondrial</fullName>
    </alternativeName>
</protein>
<dbReference type="PANTHER" id="PTHR37799">
    <property type="entry name" value="37S RIBOSOMAL PROTEIN S25, MITOCHONDRIAL"/>
    <property type="match status" value="1"/>
</dbReference>
<evidence type="ECO:0000313" key="9">
    <source>
        <dbReference type="Proteomes" id="UP000001072"/>
    </source>
</evidence>
<evidence type="ECO:0000313" key="8">
    <source>
        <dbReference type="EMBL" id="EGG05677.1"/>
    </source>
</evidence>
<dbReference type="InterPro" id="IPR016939">
    <property type="entry name" value="Ribosomal_mS23_fun"/>
</dbReference>
<keyword evidence="9" id="KW-1185">Reference proteome</keyword>
<dbReference type="InParanoid" id="F4RPU6"/>
<reference evidence="9" key="1">
    <citation type="journal article" date="2011" name="Proc. Natl. Acad. Sci. U.S.A.">
        <title>Obligate biotrophy features unraveled by the genomic analysis of rust fungi.</title>
        <authorList>
            <person name="Duplessis S."/>
            <person name="Cuomo C.A."/>
            <person name="Lin Y.-C."/>
            <person name="Aerts A."/>
            <person name="Tisserant E."/>
            <person name="Veneault-Fourrey C."/>
            <person name="Joly D.L."/>
            <person name="Hacquard S."/>
            <person name="Amselem J."/>
            <person name="Cantarel B.L."/>
            <person name="Chiu R."/>
            <person name="Coutinho P.M."/>
            <person name="Feau N."/>
            <person name="Field M."/>
            <person name="Frey P."/>
            <person name="Gelhaye E."/>
            <person name="Goldberg J."/>
            <person name="Grabherr M.G."/>
            <person name="Kodira C.D."/>
            <person name="Kohler A."/>
            <person name="Kuees U."/>
            <person name="Lindquist E.A."/>
            <person name="Lucas S.M."/>
            <person name="Mago R."/>
            <person name="Mauceli E."/>
            <person name="Morin E."/>
            <person name="Murat C."/>
            <person name="Pangilinan J.L."/>
            <person name="Park R."/>
            <person name="Pearson M."/>
            <person name="Quesneville H."/>
            <person name="Rouhier N."/>
            <person name="Sakthikumar S."/>
            <person name="Salamov A.A."/>
            <person name="Schmutz J."/>
            <person name="Selles B."/>
            <person name="Shapiro H."/>
            <person name="Tanguay P."/>
            <person name="Tuskan G.A."/>
            <person name="Henrissat B."/>
            <person name="Van de Peer Y."/>
            <person name="Rouze P."/>
            <person name="Ellis J.G."/>
            <person name="Dodds P.N."/>
            <person name="Schein J.E."/>
            <person name="Zhong S."/>
            <person name="Hamelin R.C."/>
            <person name="Grigoriev I.V."/>
            <person name="Szabo L.J."/>
            <person name="Martin F."/>
        </authorList>
    </citation>
    <scope>NUCLEOTIDE SEQUENCE [LARGE SCALE GENOMIC DNA]</scope>
    <source>
        <strain evidence="9">98AG31 / pathotype 3-4-7</strain>
    </source>
</reference>
<sequence>AALVHNQLSSFLKTGLLQSPPPSYSALLNYPPTPTPLRQSIKRHEFDLPNSLKSTSKSFKHNHQFKKLIKTCKPLPIIYFEHDLIRKAFFKDHPFEAYRPINLIEN</sequence>
<evidence type="ECO:0000256" key="4">
    <source>
        <dbReference type="ARBA" id="ARBA00023128"/>
    </source>
</evidence>
<evidence type="ECO:0000256" key="3">
    <source>
        <dbReference type="ARBA" id="ARBA00022980"/>
    </source>
</evidence>
<accession>F4RPU6</accession>
<comment type="similarity">
    <text evidence="2">Belongs to the mitochondrion-specific ribosomal protein mS23 family.</text>
</comment>
<proteinExistence type="inferred from homology"/>
<evidence type="ECO:0000256" key="7">
    <source>
        <dbReference type="ARBA" id="ARBA00035421"/>
    </source>
</evidence>
<dbReference type="AlphaFoldDB" id="F4RPU6"/>
<gene>
    <name evidence="8" type="ORF">MELLADRAFT_31030</name>
</gene>
<dbReference type="RefSeq" id="XP_007411166.1">
    <property type="nucleotide sequence ID" value="XM_007411104.1"/>
</dbReference>
<dbReference type="EMBL" id="GL883112">
    <property type="protein sequence ID" value="EGG05677.1"/>
    <property type="molecule type" value="Genomic_DNA"/>
</dbReference>
<dbReference type="Proteomes" id="UP000001072">
    <property type="component" value="Unassembled WGS sequence"/>
</dbReference>
<name>F4RPU6_MELLP</name>
<evidence type="ECO:0000256" key="6">
    <source>
        <dbReference type="ARBA" id="ARBA00035137"/>
    </source>
</evidence>
<comment type="subcellular location">
    <subcellularLocation>
        <location evidence="1">Mitochondrion</location>
    </subcellularLocation>
</comment>
<dbReference type="GO" id="GO:0003735">
    <property type="term" value="F:structural constituent of ribosome"/>
    <property type="evidence" value="ECO:0007669"/>
    <property type="project" value="InterPro"/>
</dbReference>
<evidence type="ECO:0000256" key="5">
    <source>
        <dbReference type="ARBA" id="ARBA00023274"/>
    </source>
</evidence>
<dbReference type="OrthoDB" id="5542239at2759"/>